<evidence type="ECO:0000313" key="2">
    <source>
        <dbReference type="EMBL" id="MFC7606213.1"/>
    </source>
</evidence>
<dbReference type="RefSeq" id="WP_343973083.1">
    <property type="nucleotide sequence ID" value="NZ_BAAAGK010000098.1"/>
</dbReference>
<organism evidence="2 3">
    <name type="scientific">Streptosporangium amethystogenes subsp. fukuiense</name>
    <dbReference type="NCBI Taxonomy" id="698418"/>
    <lineage>
        <taxon>Bacteria</taxon>
        <taxon>Bacillati</taxon>
        <taxon>Actinomycetota</taxon>
        <taxon>Actinomycetes</taxon>
        <taxon>Streptosporangiales</taxon>
        <taxon>Streptosporangiaceae</taxon>
        <taxon>Streptosporangium</taxon>
    </lineage>
</organism>
<evidence type="ECO:0000313" key="3">
    <source>
        <dbReference type="Proteomes" id="UP001596514"/>
    </source>
</evidence>
<gene>
    <name evidence="2" type="ORF">ACFQVD_39545</name>
</gene>
<reference evidence="3" key="1">
    <citation type="journal article" date="2019" name="Int. J. Syst. Evol. Microbiol.">
        <title>The Global Catalogue of Microorganisms (GCM) 10K type strain sequencing project: providing services to taxonomists for standard genome sequencing and annotation.</title>
        <authorList>
            <consortium name="The Broad Institute Genomics Platform"/>
            <consortium name="The Broad Institute Genome Sequencing Center for Infectious Disease"/>
            <person name="Wu L."/>
            <person name="Ma J."/>
        </authorList>
    </citation>
    <scope>NUCLEOTIDE SEQUENCE [LARGE SCALE GENOMIC DNA]</scope>
    <source>
        <strain evidence="3">JCM 10083</strain>
    </source>
</reference>
<dbReference type="Proteomes" id="UP001596514">
    <property type="component" value="Unassembled WGS sequence"/>
</dbReference>
<proteinExistence type="predicted"/>
<dbReference type="EMBL" id="JBHTEE010000001">
    <property type="protein sequence ID" value="MFC7606213.1"/>
    <property type="molecule type" value="Genomic_DNA"/>
</dbReference>
<accession>A0ABW2TC29</accession>
<name>A0ABW2TC29_9ACTN</name>
<evidence type="ECO:0000256" key="1">
    <source>
        <dbReference type="SAM" id="MobiDB-lite"/>
    </source>
</evidence>
<keyword evidence="3" id="KW-1185">Reference proteome</keyword>
<sequence>MSGDPSPVITMDPCQTTELLQCTSRDDGYDRVPRALALRFTGWHFWYGKATGHWWALSPAWCRQHVGLIEADTPTELAAQMQHIENFCPHLAPGQPNHPLSRAEAPRPESSTDVKGARNPEQNRIARTGGDRDGSTTPGRTRRRAR</sequence>
<feature type="region of interest" description="Disordered" evidence="1">
    <location>
        <begin position="88"/>
        <end position="146"/>
    </location>
</feature>
<comment type="caution">
    <text evidence="2">The sequence shown here is derived from an EMBL/GenBank/DDBJ whole genome shotgun (WGS) entry which is preliminary data.</text>
</comment>
<protein>
    <submittedName>
        <fullName evidence="2">Uncharacterized protein</fullName>
    </submittedName>
</protein>
<feature type="compositionally biased region" description="Basic and acidic residues" evidence="1">
    <location>
        <begin position="104"/>
        <end position="118"/>
    </location>
</feature>